<dbReference type="InterPro" id="IPR036393">
    <property type="entry name" value="AceGlu_kinase-like_sf"/>
</dbReference>
<dbReference type="Proteomes" id="UP000076770">
    <property type="component" value="Chromosome i"/>
</dbReference>
<dbReference type="CDD" id="cd04241">
    <property type="entry name" value="AAK_FomA-like"/>
    <property type="match status" value="1"/>
</dbReference>
<dbReference type="EMBL" id="Y08257">
    <property type="protein sequence ID" value="CAA69538.1"/>
    <property type="molecule type" value="Genomic_DNA"/>
</dbReference>
<feature type="binding site" evidence="10">
    <location>
        <position position="196"/>
    </location>
    <ligand>
        <name>ATP</name>
        <dbReference type="ChEBI" id="CHEBI:30616"/>
    </ligand>
</feature>
<dbReference type="GO" id="GO:0016301">
    <property type="term" value="F:kinase activity"/>
    <property type="evidence" value="ECO:0007669"/>
    <property type="project" value="UniProtKB-KW"/>
</dbReference>
<keyword evidence="8" id="KW-0414">Isoprene biosynthesis</keyword>
<evidence type="ECO:0000256" key="2">
    <source>
        <dbReference type="ARBA" id="ARBA00012908"/>
    </source>
</evidence>
<dbReference type="Gene3D" id="3.40.1160.10">
    <property type="entry name" value="Acetylglutamate kinase-like"/>
    <property type="match status" value="1"/>
</dbReference>
<dbReference type="PIR" id="S75424">
    <property type="entry name" value="S75424"/>
</dbReference>
<feature type="site" description="Transition state stabilizer" evidence="11">
    <location>
        <position position="26"/>
    </location>
</feature>
<evidence type="ECO:0000256" key="3">
    <source>
        <dbReference type="ARBA" id="ARBA00017267"/>
    </source>
</evidence>
<evidence type="ECO:0000256" key="10">
    <source>
        <dbReference type="PIRSR" id="PIRSR016496-1"/>
    </source>
</evidence>
<evidence type="ECO:0000256" key="11">
    <source>
        <dbReference type="PIRSR" id="PIRSR016496-2"/>
    </source>
</evidence>
<evidence type="ECO:0000256" key="6">
    <source>
        <dbReference type="ARBA" id="ARBA00022777"/>
    </source>
</evidence>
<evidence type="ECO:0000259" key="12">
    <source>
        <dbReference type="Pfam" id="PF00696"/>
    </source>
</evidence>
<dbReference type="EC" id="2.7.4.26" evidence="2"/>
<evidence type="ECO:0000313" key="13">
    <source>
        <dbReference type="EMBL" id="CAA69538.1"/>
    </source>
</evidence>
<keyword evidence="5 10" id="KW-0547">Nucleotide-binding</keyword>
<keyword evidence="6 14" id="KW-0418">Kinase</keyword>
<dbReference type="NCBIfam" id="NF040647">
    <property type="entry name" value="IPPK_Arch"/>
    <property type="match status" value="1"/>
</dbReference>
<dbReference type="Pfam" id="PF00696">
    <property type="entry name" value="AA_kinase"/>
    <property type="match status" value="1"/>
</dbReference>
<feature type="binding site" evidence="10">
    <location>
        <position position="62"/>
    </location>
    <ligand>
        <name>substrate</name>
    </ligand>
</feature>
<comment type="similarity">
    <text evidence="1">Belongs to the isopentenyl phosphate kinase family.</text>
</comment>
<feature type="binding site" evidence="10">
    <location>
        <position position="63"/>
    </location>
    <ligand>
        <name>ATP</name>
        <dbReference type="ChEBI" id="CHEBI:30616"/>
    </ligand>
</feature>
<evidence type="ECO:0000313" key="15">
    <source>
        <dbReference type="Proteomes" id="UP000076770"/>
    </source>
</evidence>
<dbReference type="GO" id="GO:0005829">
    <property type="term" value="C:cytosol"/>
    <property type="evidence" value="ECO:0007669"/>
    <property type="project" value="TreeGrafter"/>
</dbReference>
<evidence type="ECO:0000256" key="7">
    <source>
        <dbReference type="ARBA" id="ARBA00022840"/>
    </source>
</evidence>
<proteinExistence type="inferred from homology"/>
<dbReference type="InterPro" id="IPR024192">
    <property type="entry name" value="Fosfomycin_R_FomA-type"/>
</dbReference>
<dbReference type="AlphaFoldDB" id="P95996"/>
<evidence type="ECO:0000313" key="14">
    <source>
        <dbReference type="EMBL" id="SAI83615.1"/>
    </source>
</evidence>
<keyword evidence="7 10" id="KW-0067">ATP-binding</keyword>
<accession>P95996</accession>
<evidence type="ECO:0000256" key="5">
    <source>
        <dbReference type="ARBA" id="ARBA00022741"/>
    </source>
</evidence>
<comment type="catalytic activity">
    <reaction evidence="9">
        <text>isopentenyl phosphate + ATP = isopentenyl diphosphate + ADP</text>
        <dbReference type="Rhea" id="RHEA:33963"/>
        <dbReference type="ChEBI" id="CHEBI:30616"/>
        <dbReference type="ChEBI" id="CHEBI:65078"/>
        <dbReference type="ChEBI" id="CHEBI:128769"/>
        <dbReference type="ChEBI" id="CHEBI:456216"/>
        <dbReference type="EC" id="2.7.4.26"/>
    </reaction>
</comment>
<dbReference type="GO" id="GO:0005524">
    <property type="term" value="F:ATP binding"/>
    <property type="evidence" value="ECO:0007669"/>
    <property type="project" value="UniProtKB-KW"/>
</dbReference>
<evidence type="ECO:0000256" key="9">
    <source>
        <dbReference type="ARBA" id="ARBA00049063"/>
    </source>
</evidence>
<feature type="domain" description="Aspartate/glutamate/uridylate kinase" evidence="12">
    <location>
        <begin position="14"/>
        <end position="206"/>
    </location>
</feature>
<dbReference type="PANTHER" id="PTHR43654:SF1">
    <property type="entry name" value="ISOPENTENYL PHOSPHATE KINASE"/>
    <property type="match status" value="1"/>
</dbReference>
<sequence length="241" mass="26584">MEMDMGSELGYDYRVLKLGGSLITCKDVPRCVKLEVLRRVSEEIRKFVNENPDKKIILLHGGGSFGHYEASIFDDNRIVRTSEAMQELNYIVAKHLLKSGIKAISVPGKFYTFDAVLSALEKDLVPLIYGDVKFDGSIISADDMSIDIAKRLNARLLFAIDKAGIIGRGGGVISELRGIDEVSILMQTNYYDITGGILSKIKKIFENNLNALIFDGSKTGNIYLALRGYNIGTLVRGNPNA</sequence>
<evidence type="ECO:0000256" key="4">
    <source>
        <dbReference type="ARBA" id="ARBA00022679"/>
    </source>
</evidence>
<keyword evidence="4" id="KW-0808">Transferase</keyword>
<dbReference type="GO" id="GO:0102043">
    <property type="term" value="F:isopentenyl phosphate kinase activity"/>
    <property type="evidence" value="ECO:0007669"/>
    <property type="project" value="UniProtKB-EC"/>
</dbReference>
<reference evidence="14" key="2">
    <citation type="submission" date="2016-04" db="EMBL/GenBank/DDBJ databases">
        <authorList>
            <person name="Evans L.H."/>
            <person name="Alamgir A."/>
            <person name="Owens N."/>
            <person name="Weber N.D."/>
            <person name="Virtaneva K."/>
            <person name="Barbian K."/>
            <person name="Babar A."/>
            <person name="Rosenke K."/>
        </authorList>
    </citation>
    <scope>NUCLEOTIDE SEQUENCE</scope>
    <source>
        <strain evidence="14">P1</strain>
    </source>
</reference>
<organism evidence="13">
    <name type="scientific">Saccharolobus solfataricus</name>
    <name type="common">Sulfolobus solfataricus</name>
    <dbReference type="NCBI Taxonomy" id="2287"/>
    <lineage>
        <taxon>Archaea</taxon>
        <taxon>Thermoproteota</taxon>
        <taxon>Thermoprotei</taxon>
        <taxon>Sulfolobales</taxon>
        <taxon>Sulfolobaceae</taxon>
        <taxon>Saccharolobus</taxon>
    </lineage>
</organism>
<feature type="binding site" evidence="10">
    <location>
        <position position="67"/>
    </location>
    <ligand>
        <name>substrate</name>
    </ligand>
</feature>
<reference evidence="13" key="1">
    <citation type="journal article" date="1996" name="Mol. Microbiol.">
        <title>Organizational characteristics and information content of an archaeal genome: 156 kb of sequence from Sulfolobus solfataricus P2.</title>
        <authorList>
            <person name="Sensen C.W."/>
            <person name="Klenk H.P."/>
            <person name="Singh R.K."/>
            <person name="Allard G."/>
            <person name="Chan C.C."/>
            <person name="Liu Q.Y."/>
            <person name="Penny S.L."/>
            <person name="Young F."/>
            <person name="Schenk M.E."/>
            <person name="Gaasterland T."/>
            <person name="Doolittle W.F."/>
            <person name="Ragan M.A."/>
            <person name="Charlebois R.L."/>
        </authorList>
    </citation>
    <scope>NUCLEOTIDE SEQUENCE</scope>
    <source>
        <strain evidence="13">P2</strain>
    </source>
</reference>
<dbReference type="EMBL" id="LT549890">
    <property type="protein sequence ID" value="SAI83615.1"/>
    <property type="molecule type" value="Genomic_DNA"/>
</dbReference>
<dbReference type="PIRSF" id="PIRSF016496">
    <property type="entry name" value="Kin_FomA"/>
    <property type="match status" value="1"/>
</dbReference>
<gene>
    <name evidence="13" type="primary">orf c05007</name>
    <name evidence="14" type="ORF">SSOP1_0061</name>
</gene>
<reference evidence="15" key="3">
    <citation type="submission" date="2016-04" db="EMBL/GenBank/DDBJ databases">
        <authorList>
            <person name="Shah S.A."/>
            <person name="Garrett R.A."/>
        </authorList>
    </citation>
    <scope>NUCLEOTIDE SEQUENCE [LARGE SCALE GENOMIC DNA]</scope>
    <source>
        <strain evidence="15">ATCC 35091 / DSM 1616 / JCM 8930 / NBRC 15331 / P1</strain>
    </source>
</reference>
<protein>
    <recommendedName>
        <fullName evidence="3">Isopentenyl phosphate kinase</fullName>
        <ecNumber evidence="2">2.7.4.26</ecNumber>
    </recommendedName>
</protein>
<feature type="binding site" evidence="10">
    <location>
        <position position="200"/>
    </location>
    <ligand>
        <name>ATP</name>
        <dbReference type="ChEBI" id="CHEBI:30616"/>
    </ligand>
</feature>
<dbReference type="SUPFAM" id="SSF53633">
    <property type="entry name" value="Carbamate kinase-like"/>
    <property type="match status" value="1"/>
</dbReference>
<dbReference type="PANTHER" id="PTHR43654">
    <property type="entry name" value="GLUTAMATE 5-KINASE"/>
    <property type="match status" value="1"/>
</dbReference>
<evidence type="ECO:0000256" key="8">
    <source>
        <dbReference type="ARBA" id="ARBA00023229"/>
    </source>
</evidence>
<feature type="binding site" evidence="10">
    <location>
        <position position="141"/>
    </location>
    <ligand>
        <name>substrate</name>
    </ligand>
</feature>
<dbReference type="InterPro" id="IPR001048">
    <property type="entry name" value="Asp/Glu/Uridylate_kinase"/>
</dbReference>
<name>P95996_SACSO</name>
<feature type="binding site" evidence="10">
    <location>
        <begin position="17"/>
        <end position="21"/>
    </location>
    <ligand>
        <name>ATP</name>
        <dbReference type="ChEBI" id="CHEBI:30616"/>
    </ligand>
</feature>
<evidence type="ECO:0000256" key="1">
    <source>
        <dbReference type="ARBA" id="ARBA00010540"/>
    </source>
</evidence>
<dbReference type="GO" id="GO:0016114">
    <property type="term" value="P:terpenoid biosynthetic process"/>
    <property type="evidence" value="ECO:0007669"/>
    <property type="project" value="TreeGrafter"/>
</dbReference>
<dbReference type="PATRIC" id="fig|2287.9.peg.63"/>